<organism evidence="1 2">
    <name type="scientific">Gossypium barbadense</name>
    <name type="common">Sea Island cotton</name>
    <name type="synonym">Hibiscus barbadensis</name>
    <dbReference type="NCBI Taxonomy" id="3634"/>
    <lineage>
        <taxon>Eukaryota</taxon>
        <taxon>Viridiplantae</taxon>
        <taxon>Streptophyta</taxon>
        <taxon>Embryophyta</taxon>
        <taxon>Tracheophyta</taxon>
        <taxon>Spermatophyta</taxon>
        <taxon>Magnoliopsida</taxon>
        <taxon>eudicotyledons</taxon>
        <taxon>Gunneridae</taxon>
        <taxon>Pentapetalae</taxon>
        <taxon>rosids</taxon>
        <taxon>malvids</taxon>
        <taxon>Malvales</taxon>
        <taxon>Malvaceae</taxon>
        <taxon>Malvoideae</taxon>
        <taxon>Gossypium</taxon>
    </lineage>
</organism>
<name>A0A5J5PVT5_GOSBA</name>
<dbReference type="Gene3D" id="3.40.50.720">
    <property type="entry name" value="NAD(P)-binding Rossmann-like Domain"/>
    <property type="match status" value="1"/>
</dbReference>
<dbReference type="OrthoDB" id="1888931at2759"/>
<dbReference type="EMBL" id="CM018224">
    <property type="protein sequence ID" value="KAB2010629.1"/>
    <property type="molecule type" value="Genomic_DNA"/>
</dbReference>
<evidence type="ECO:0000313" key="2">
    <source>
        <dbReference type="Proteomes" id="UP000327439"/>
    </source>
</evidence>
<dbReference type="AlphaFoldDB" id="A0A5J5PVT5"/>
<sequence>MILNTRCQHSSLIFPIFAFRYLNLHCTASRRRHPSSSLEETVLFLASVEFAYINGQNLVADGGFTVVTHSLSTITN</sequence>
<evidence type="ECO:0000313" key="1">
    <source>
        <dbReference type="EMBL" id="KAB2010629.1"/>
    </source>
</evidence>
<protein>
    <submittedName>
        <fullName evidence="1">Uncharacterized protein</fullName>
    </submittedName>
</protein>
<proteinExistence type="predicted"/>
<reference evidence="2" key="1">
    <citation type="journal article" date="2020" name="Nat. Genet.">
        <title>Genomic diversifications of five Gossypium allopolyploid species and their impact on cotton improvement.</title>
        <authorList>
            <person name="Chen Z.J."/>
            <person name="Sreedasyam A."/>
            <person name="Ando A."/>
            <person name="Song Q."/>
            <person name="De Santiago L.M."/>
            <person name="Hulse-Kemp A.M."/>
            <person name="Ding M."/>
            <person name="Ye W."/>
            <person name="Kirkbride R.C."/>
            <person name="Jenkins J."/>
            <person name="Plott C."/>
            <person name="Lovell J."/>
            <person name="Lin Y.M."/>
            <person name="Vaughn R."/>
            <person name="Liu B."/>
            <person name="Simpson S."/>
            <person name="Scheffler B.E."/>
            <person name="Wen L."/>
            <person name="Saski C.A."/>
            <person name="Grover C.E."/>
            <person name="Hu G."/>
            <person name="Conover J.L."/>
            <person name="Carlson J.W."/>
            <person name="Shu S."/>
            <person name="Boston L.B."/>
            <person name="Williams M."/>
            <person name="Peterson D.G."/>
            <person name="McGee K."/>
            <person name="Jones D.C."/>
            <person name="Wendel J.F."/>
            <person name="Stelly D.M."/>
            <person name="Grimwood J."/>
            <person name="Schmutz J."/>
        </authorList>
    </citation>
    <scope>NUCLEOTIDE SEQUENCE [LARGE SCALE GENOMIC DNA]</scope>
    <source>
        <strain evidence="2">cv. 3-79</strain>
    </source>
</reference>
<keyword evidence="2" id="KW-1185">Reference proteome</keyword>
<dbReference type="SUPFAM" id="SSF51735">
    <property type="entry name" value="NAD(P)-binding Rossmann-fold domains"/>
    <property type="match status" value="1"/>
</dbReference>
<accession>A0A5J5PVT5</accession>
<gene>
    <name evidence="1" type="ORF">ES319_D10G253500v1</name>
</gene>
<dbReference type="Proteomes" id="UP000327439">
    <property type="component" value="Chromosome D10"/>
</dbReference>
<dbReference type="InterPro" id="IPR036291">
    <property type="entry name" value="NAD(P)-bd_dom_sf"/>
</dbReference>